<accession>A0A367EKB5</accession>
<gene>
    <name evidence="1" type="ORF">DQ392_17435</name>
</gene>
<sequence length="152" mass="16943">MHLVTYLHFLHATEETLSAGYRTVSDGHFADGDVHWTTARFARQCTAHARALTPVLDRCAPAEEPAPERLHAQGVTSARNGPAGLLRDLQDLYQLTNLVDITWTLIRQAASAARDRDLIHLTQQYGEETTAQLDWLRMRMKAAAPQTLIVAT</sequence>
<evidence type="ECO:0000313" key="1">
    <source>
        <dbReference type="EMBL" id="RCG17630.1"/>
    </source>
</evidence>
<reference evidence="1 2" key="1">
    <citation type="submission" date="2018-06" db="EMBL/GenBank/DDBJ databases">
        <title>Streptomyces reniochalinae sp. nov. and Streptomyces diacarnus sp. nov. from marine sponges.</title>
        <authorList>
            <person name="Li L."/>
        </authorList>
    </citation>
    <scope>NUCLEOTIDE SEQUENCE [LARGE SCALE GENOMIC DNA]</scope>
    <source>
        <strain evidence="1 2">LHW50302</strain>
    </source>
</reference>
<proteinExistence type="predicted"/>
<keyword evidence="2" id="KW-1185">Reference proteome</keyword>
<dbReference type="RefSeq" id="WP_114016540.1">
    <property type="nucleotide sequence ID" value="NZ_QOIM01000036.1"/>
</dbReference>
<dbReference type="OrthoDB" id="669978at2"/>
<evidence type="ECO:0000313" key="2">
    <source>
        <dbReference type="Proteomes" id="UP000253507"/>
    </source>
</evidence>
<evidence type="ECO:0008006" key="3">
    <source>
        <dbReference type="Google" id="ProtNLM"/>
    </source>
</evidence>
<dbReference type="Proteomes" id="UP000253507">
    <property type="component" value="Unassembled WGS sequence"/>
</dbReference>
<organism evidence="1 2">
    <name type="scientific">Streptomyces reniochalinae</name>
    <dbReference type="NCBI Taxonomy" id="2250578"/>
    <lineage>
        <taxon>Bacteria</taxon>
        <taxon>Bacillati</taxon>
        <taxon>Actinomycetota</taxon>
        <taxon>Actinomycetes</taxon>
        <taxon>Kitasatosporales</taxon>
        <taxon>Streptomycetaceae</taxon>
        <taxon>Streptomyces</taxon>
    </lineage>
</organism>
<protein>
    <recommendedName>
        <fullName evidence="3">Ferritin/DPS protein domain-containing protein</fullName>
    </recommendedName>
</protein>
<comment type="caution">
    <text evidence="1">The sequence shown here is derived from an EMBL/GenBank/DDBJ whole genome shotgun (WGS) entry which is preliminary data.</text>
</comment>
<dbReference type="AlphaFoldDB" id="A0A367EKB5"/>
<name>A0A367EKB5_9ACTN</name>
<dbReference type="EMBL" id="QOIM01000036">
    <property type="protein sequence ID" value="RCG17630.1"/>
    <property type="molecule type" value="Genomic_DNA"/>
</dbReference>